<dbReference type="InterPro" id="IPR003141">
    <property type="entry name" value="Pol/His_phosphatase_N"/>
</dbReference>
<feature type="region of interest" description="Disordered" evidence="1">
    <location>
        <begin position="175"/>
        <end position="194"/>
    </location>
</feature>
<dbReference type="InterPro" id="IPR050243">
    <property type="entry name" value="PHP_phosphatase"/>
</dbReference>
<dbReference type="KEGG" id="sat:SYN_03192"/>
<dbReference type="EMBL" id="CP000252">
    <property type="protein sequence ID" value="ABC77121.1"/>
    <property type="molecule type" value="Genomic_DNA"/>
</dbReference>
<sequence>MIDLHTHTIHSDGEFLPSELVRRARVVGYRAMALTDHGDHSNLELILPGIVRVCKKLSKAYDMPVIPGIELTHVPPEYIMELVQEARGMGAGIVVVHGETIAEPVLPGTNLAALQASVDILAHPGLIGEEEALMASRNAVCLEITTRKGHSLTNGHVAKMARHYHFPLVLDTDSHDSHDLTSLEKAEKSPGGRA</sequence>
<dbReference type="PANTHER" id="PTHR36928:SF1">
    <property type="entry name" value="PHOSPHATASE YCDX-RELATED"/>
    <property type="match status" value="1"/>
</dbReference>
<feature type="domain" description="Polymerase/histidinol phosphatase N-terminal" evidence="2">
    <location>
        <begin position="2"/>
        <end position="75"/>
    </location>
</feature>
<evidence type="ECO:0000256" key="1">
    <source>
        <dbReference type="SAM" id="MobiDB-lite"/>
    </source>
</evidence>
<protein>
    <submittedName>
        <fullName evidence="3">PHP family phosphoesterase</fullName>
        <ecNumber evidence="3">3.1.-.-</ecNumber>
    </submittedName>
</protein>
<keyword evidence="4" id="KW-1185">Reference proteome</keyword>
<dbReference type="NCBIfam" id="NF004981">
    <property type="entry name" value="PRK06361.1"/>
    <property type="match status" value="1"/>
</dbReference>
<dbReference type="RefSeq" id="WP_011417150.1">
    <property type="nucleotide sequence ID" value="NC_007759.1"/>
</dbReference>
<reference evidence="3 4" key="1">
    <citation type="journal article" date="2007" name="Proc. Natl. Acad. Sci. U.S.A.">
        <title>The genome of Syntrophus aciditrophicus: life at the thermodynamic limit of microbial growth.</title>
        <authorList>
            <person name="McInerney M.J."/>
            <person name="Rohlin L."/>
            <person name="Mouttaki H."/>
            <person name="Kim U."/>
            <person name="Krupp R.S."/>
            <person name="Rios-Hernandez L."/>
            <person name="Sieber J."/>
            <person name="Struchtemeyer C.G."/>
            <person name="Bhattacharyya A."/>
            <person name="Campbell J.W."/>
            <person name="Gunsalus R.P."/>
        </authorList>
    </citation>
    <scope>NUCLEOTIDE SEQUENCE [LARGE SCALE GENOMIC DNA]</scope>
    <source>
        <strain evidence="3 4">SB</strain>
    </source>
</reference>
<dbReference type="Proteomes" id="UP000001933">
    <property type="component" value="Chromosome"/>
</dbReference>
<dbReference type="GO" id="GO:0005829">
    <property type="term" value="C:cytosol"/>
    <property type="evidence" value="ECO:0007669"/>
    <property type="project" value="TreeGrafter"/>
</dbReference>
<dbReference type="InterPro" id="IPR016195">
    <property type="entry name" value="Pol/histidinol_Pase-like"/>
</dbReference>
<name>Q2LSR5_SYNAS</name>
<dbReference type="eggNOG" id="COG1387">
    <property type="taxonomic scope" value="Bacteria"/>
</dbReference>
<evidence type="ECO:0000313" key="4">
    <source>
        <dbReference type="Proteomes" id="UP000001933"/>
    </source>
</evidence>
<dbReference type="InterPro" id="IPR004013">
    <property type="entry name" value="PHP_dom"/>
</dbReference>
<dbReference type="GO" id="GO:0042578">
    <property type="term" value="F:phosphoric ester hydrolase activity"/>
    <property type="evidence" value="ECO:0007669"/>
    <property type="project" value="TreeGrafter"/>
</dbReference>
<dbReference type="GO" id="GO:0008270">
    <property type="term" value="F:zinc ion binding"/>
    <property type="evidence" value="ECO:0007669"/>
    <property type="project" value="TreeGrafter"/>
</dbReference>
<dbReference type="CDD" id="cd07432">
    <property type="entry name" value="PHP_HisPPase"/>
    <property type="match status" value="1"/>
</dbReference>
<proteinExistence type="predicted"/>
<dbReference type="PANTHER" id="PTHR36928">
    <property type="entry name" value="PHOSPHATASE YCDX-RELATED"/>
    <property type="match status" value="1"/>
</dbReference>
<dbReference type="AlphaFoldDB" id="Q2LSR5"/>
<dbReference type="SUPFAM" id="SSF89550">
    <property type="entry name" value="PHP domain-like"/>
    <property type="match status" value="1"/>
</dbReference>
<accession>Q2LSR5</accession>
<gene>
    <name evidence="3" type="ORF">SYN_03192</name>
</gene>
<organism evidence="3 4">
    <name type="scientific">Syntrophus aciditrophicus (strain SB)</name>
    <dbReference type="NCBI Taxonomy" id="56780"/>
    <lineage>
        <taxon>Bacteria</taxon>
        <taxon>Pseudomonadati</taxon>
        <taxon>Thermodesulfobacteriota</taxon>
        <taxon>Syntrophia</taxon>
        <taxon>Syntrophales</taxon>
        <taxon>Syntrophaceae</taxon>
        <taxon>Syntrophus</taxon>
    </lineage>
</organism>
<dbReference type="HOGENOM" id="CLU_106253_0_0_7"/>
<dbReference type="SMART" id="SM00481">
    <property type="entry name" value="POLIIIAc"/>
    <property type="match status" value="1"/>
</dbReference>
<evidence type="ECO:0000259" key="2">
    <source>
        <dbReference type="SMART" id="SM00481"/>
    </source>
</evidence>
<dbReference type="EC" id="3.1.-.-" evidence="3"/>
<dbReference type="InParanoid" id="Q2LSR5"/>
<dbReference type="STRING" id="56780.SYN_03192"/>
<dbReference type="Pfam" id="PF02811">
    <property type="entry name" value="PHP"/>
    <property type="match status" value="1"/>
</dbReference>
<evidence type="ECO:0000313" key="3">
    <source>
        <dbReference type="EMBL" id="ABC77121.1"/>
    </source>
</evidence>
<keyword evidence="3" id="KW-0378">Hydrolase</keyword>
<dbReference type="Gene3D" id="3.20.20.140">
    <property type="entry name" value="Metal-dependent hydrolases"/>
    <property type="match status" value="1"/>
</dbReference>